<sequence length="66" mass="7454">AVYGGEQSRQFGCSYIHIGFSCEENKPFILLNIWIDPWGLTGKPLNSPDIVKWSNKGGIVWQEIDT</sequence>
<evidence type="ECO:0000313" key="1">
    <source>
        <dbReference type="EMBL" id="ETS32537.1"/>
    </source>
</evidence>
<reference evidence="1 2" key="1">
    <citation type="submission" date="2013-11" db="EMBL/GenBank/DDBJ databases">
        <title>Elucidation of the Photorhabdus temperata genome and generation of transposon mutant library to identify motility mutants.</title>
        <authorList>
            <person name="Hurst S.G.IV."/>
            <person name="Micheals B."/>
            <person name="Abebe-Akele F."/>
            <person name="Rowedder H."/>
            <person name="Bullock H."/>
            <person name="Jackobeck R."/>
            <person name="Janicki E."/>
            <person name="Tisa L.S."/>
        </authorList>
    </citation>
    <scope>NUCLEOTIDE SEQUENCE [LARGE SCALE GENOMIC DNA]</scope>
    <source>
        <strain evidence="1 2">NC19</strain>
    </source>
</reference>
<dbReference type="RefSeq" id="WP_036843931.1">
    <property type="nucleotide sequence ID" value="NZ_AYSJ01000004.1"/>
</dbReference>
<protein>
    <submittedName>
        <fullName evidence="1">Uncharacterized protein</fullName>
    </submittedName>
</protein>
<dbReference type="Proteomes" id="UP000018957">
    <property type="component" value="Unassembled WGS sequence"/>
</dbReference>
<accession>W3V9P8</accession>
<dbReference type="EMBL" id="AYSJ01000004">
    <property type="protein sequence ID" value="ETS32537.1"/>
    <property type="molecule type" value="Genomic_DNA"/>
</dbReference>
<keyword evidence="2" id="KW-1185">Reference proteome</keyword>
<proteinExistence type="predicted"/>
<dbReference type="AlphaFoldDB" id="W3V9P8"/>
<feature type="non-terminal residue" evidence="1">
    <location>
        <position position="1"/>
    </location>
</feature>
<comment type="caution">
    <text evidence="1">The sequence shown here is derived from an EMBL/GenBank/DDBJ whole genome shotgun (WGS) entry which is preliminary data.</text>
</comment>
<evidence type="ECO:0000313" key="2">
    <source>
        <dbReference type="Proteomes" id="UP000018957"/>
    </source>
</evidence>
<organism evidence="1 2">
    <name type="scientific">Photorhabdus khanii NC19</name>
    <dbReference type="NCBI Taxonomy" id="1004151"/>
    <lineage>
        <taxon>Bacteria</taxon>
        <taxon>Pseudomonadati</taxon>
        <taxon>Pseudomonadota</taxon>
        <taxon>Gammaproteobacteria</taxon>
        <taxon>Enterobacterales</taxon>
        <taxon>Morganellaceae</taxon>
        <taxon>Photorhabdus</taxon>
    </lineage>
</organism>
<name>W3V9P8_9GAMM</name>
<gene>
    <name evidence="1" type="ORF">PTE_01170</name>
</gene>